<dbReference type="EMBL" id="JANRMS010000502">
    <property type="protein sequence ID" value="KAJ3538721.1"/>
    <property type="molecule type" value="Genomic_DNA"/>
</dbReference>
<dbReference type="Proteomes" id="UP001148629">
    <property type="component" value="Unassembled WGS sequence"/>
</dbReference>
<keyword evidence="2" id="KW-1185">Reference proteome</keyword>
<accession>A0ACC1SFL2</accession>
<evidence type="ECO:0000313" key="2">
    <source>
        <dbReference type="Proteomes" id="UP001148629"/>
    </source>
</evidence>
<comment type="caution">
    <text evidence="1">The sequence shown here is derived from an EMBL/GenBank/DDBJ whole genome shotgun (WGS) entry which is preliminary data.</text>
</comment>
<evidence type="ECO:0000313" key="1">
    <source>
        <dbReference type="EMBL" id="KAJ3538721.1"/>
    </source>
</evidence>
<gene>
    <name evidence="1" type="ORF">NM208_g5781</name>
</gene>
<reference evidence="1" key="1">
    <citation type="submission" date="2022-08" db="EMBL/GenBank/DDBJ databases">
        <title>Genome Sequence of Fusarium decemcellulare.</title>
        <authorList>
            <person name="Buettner E."/>
        </authorList>
    </citation>
    <scope>NUCLEOTIDE SEQUENCE</scope>
    <source>
        <strain evidence="1">Babe19</strain>
    </source>
</reference>
<name>A0ACC1SFL2_9HYPO</name>
<protein>
    <submittedName>
        <fullName evidence="1">Uncharacterized protein</fullName>
    </submittedName>
</protein>
<organism evidence="1 2">
    <name type="scientific">Fusarium decemcellulare</name>
    <dbReference type="NCBI Taxonomy" id="57161"/>
    <lineage>
        <taxon>Eukaryota</taxon>
        <taxon>Fungi</taxon>
        <taxon>Dikarya</taxon>
        <taxon>Ascomycota</taxon>
        <taxon>Pezizomycotina</taxon>
        <taxon>Sordariomycetes</taxon>
        <taxon>Hypocreomycetidae</taxon>
        <taxon>Hypocreales</taxon>
        <taxon>Nectriaceae</taxon>
        <taxon>Fusarium</taxon>
        <taxon>Fusarium decemcellulare species complex</taxon>
    </lineage>
</organism>
<proteinExistence type="predicted"/>
<sequence length="959" mass="106253">MFLLKLRIHYLKGATLYIEVLMQQVKELEEEARQKGVLCSTDGSPGIPSNNGGKTAPRHSFDCGPLADSDADSKNPQLAYQLDNMVRSAIGVDNSRPQESARSNPMFPPLRAGTTGLVYHANLSVYLESYLKIIHPCFPFLDPVSLTQSFQQLKSSETRCSTTSPLLLMALALGAIVQEHEHSISHFHGLELFLQATEQMQLVLLNRDLHSLNLILLLAILSLLHPNGGSTYHLVGLAMQSCISFGLHQLIAPSVESSDVDLKSNAFWTAYVLDRLVSLALGRPFTIVQDDICAEIPSQLGYPYLHVMSTLAIETSHLRGSPYSRRHGSHDRRMPETLLSHLCHDTMPPLVLGIIIQLTTWRRSYTSSDISHTECGTALEEISYRQYLTQASNGFPSTWPLAYSVFHGALSDLVTEVKVSDDQIQELSLLAGDVKIAVNEARLILEACGRRFTGLKTVPDADDKLGKAREIENVQEEVQFPGLSAEDARWLSQFPEEKRLRVIDWRLVPLITLLYLFSFMDRANIGNANIEGMSATLSLTGDQYNIALMIFFVPYVLFEVPSNYMLNMFQKPSIWLGSLVVGWGIMGIVMGLVKNFQGLVATRFMLGVFEAGFFPGAVFVVSKWYLRNETQTRLAIFYTASALAGAFSGLLAYVIAKMDGVGGLEGWRWIFLIEGLGTVAAGVLCLCFLIDSPARSTRWLEDDEIRYLELRQITQAGPQNEGRRGTEWKTIREALLDWQVYILAMIMWSNTVPNNGLKFSMPQIVKNMGFSKNNAQLLTIPPYCAGGVSAYLSGILADRFAMRMPFIVACQMIVLVGYSILFVKASDVEGNVALCYFAVILSCIGLYPIQPGTSAWTVNNVAGPKRALGIAYMICLGNLGGVIGSFIYKKSEQPAYPTGFGTSLGFAALGFVLCLGLELSYKAINKHRDGMTREEVIQRYTEAELSDKGDRSPLFRYTL</sequence>